<reference evidence="1" key="1">
    <citation type="journal article" date="2014" name="Int. J. Syst. Evol. Microbiol.">
        <title>Complete genome sequence of Corynebacterium casei LMG S-19264T (=DSM 44701T), isolated from a smear-ripened cheese.</title>
        <authorList>
            <consortium name="US DOE Joint Genome Institute (JGI-PGF)"/>
            <person name="Walter F."/>
            <person name="Albersmeier A."/>
            <person name="Kalinowski J."/>
            <person name="Ruckert C."/>
        </authorList>
    </citation>
    <scope>NUCLEOTIDE SEQUENCE</scope>
    <source>
        <strain evidence="1">CGMCC 1.15966</strain>
    </source>
</reference>
<evidence type="ECO:0000313" key="2">
    <source>
        <dbReference type="Proteomes" id="UP000614460"/>
    </source>
</evidence>
<gene>
    <name evidence="1" type="ORF">GCM10011516_28010</name>
</gene>
<comment type="caution">
    <text evidence="1">The sequence shown here is derived from an EMBL/GenBank/DDBJ whole genome shotgun (WGS) entry which is preliminary data.</text>
</comment>
<dbReference type="EMBL" id="BMKM01000008">
    <property type="protein sequence ID" value="GGE28683.1"/>
    <property type="molecule type" value="Genomic_DNA"/>
</dbReference>
<proteinExistence type="predicted"/>
<sequence>MEAPSYSKLYSINGKYDLSDRQAVQAQFGLGTYDIIYFGADYLYNVFLFNKKPSVFLAAGLGYEAIRGTKANDIIINAQVGLEYEINKFSPFVGYKPKYYFEAEGIDPSTIMIGVRYRL</sequence>
<evidence type="ECO:0000313" key="1">
    <source>
        <dbReference type="EMBL" id="GGE28683.1"/>
    </source>
</evidence>
<dbReference type="SUPFAM" id="SSF56925">
    <property type="entry name" value="OMPA-like"/>
    <property type="match status" value="1"/>
</dbReference>
<protein>
    <submittedName>
        <fullName evidence="1">Uncharacterized protein</fullName>
    </submittedName>
</protein>
<name>A0A8H9G4L2_9SPHI</name>
<reference evidence="1" key="2">
    <citation type="submission" date="2020-09" db="EMBL/GenBank/DDBJ databases">
        <authorList>
            <person name="Sun Q."/>
            <person name="Zhou Y."/>
        </authorList>
    </citation>
    <scope>NUCLEOTIDE SEQUENCE</scope>
    <source>
        <strain evidence="1">CGMCC 1.15966</strain>
    </source>
</reference>
<organism evidence="1 2">
    <name type="scientific">Sphingobacterium cellulitidis</name>
    <dbReference type="NCBI Taxonomy" id="1768011"/>
    <lineage>
        <taxon>Bacteria</taxon>
        <taxon>Pseudomonadati</taxon>
        <taxon>Bacteroidota</taxon>
        <taxon>Sphingobacteriia</taxon>
        <taxon>Sphingobacteriales</taxon>
        <taxon>Sphingobacteriaceae</taxon>
        <taxon>Sphingobacterium</taxon>
    </lineage>
</organism>
<dbReference type="Gene3D" id="2.40.160.20">
    <property type="match status" value="1"/>
</dbReference>
<dbReference type="AlphaFoldDB" id="A0A8H9G4L2"/>
<accession>A0A8H9G4L2</accession>
<keyword evidence="2" id="KW-1185">Reference proteome</keyword>
<dbReference type="Proteomes" id="UP000614460">
    <property type="component" value="Unassembled WGS sequence"/>
</dbReference>
<dbReference type="InterPro" id="IPR011250">
    <property type="entry name" value="OMP/PagP_B-barrel"/>
</dbReference>